<protein>
    <submittedName>
        <fullName evidence="2">Uncharacterized protein</fullName>
    </submittedName>
</protein>
<evidence type="ECO:0000256" key="1">
    <source>
        <dbReference type="SAM" id="MobiDB-lite"/>
    </source>
</evidence>
<proteinExistence type="predicted"/>
<keyword evidence="3" id="KW-1185">Reference proteome</keyword>
<dbReference type="Proteomes" id="UP001365128">
    <property type="component" value="Unassembled WGS sequence"/>
</dbReference>
<name>A0ABR1MI83_9PEZI</name>
<evidence type="ECO:0000313" key="2">
    <source>
        <dbReference type="EMBL" id="KAK7548651.1"/>
    </source>
</evidence>
<evidence type="ECO:0000313" key="3">
    <source>
        <dbReference type="Proteomes" id="UP001365128"/>
    </source>
</evidence>
<sequence length="133" mass="13507">MDVAAPWGLAPSAGLLPAHGRLTPGIRGNGELHAPTPNDQSVGNFAAEGQGQRPGHGAWSRGAPLQSPTLVLPSGRLGRGSAVACLHVSLLDKVGSVLLFAIASIPTPTVSRHGPACPDHGCDRRAGANFRSS</sequence>
<comment type="caution">
    <text evidence="2">The sequence shown here is derived from an EMBL/GenBank/DDBJ whole genome shotgun (WGS) entry which is preliminary data.</text>
</comment>
<gene>
    <name evidence="2" type="ORF">IWX46DRAFT_579860</name>
</gene>
<dbReference type="EMBL" id="JBBPDW010000010">
    <property type="protein sequence ID" value="KAK7548651.1"/>
    <property type="molecule type" value="Genomic_DNA"/>
</dbReference>
<accession>A0ABR1MI83</accession>
<organism evidence="2 3">
    <name type="scientific">Phyllosticta citricarpa</name>
    <dbReference type="NCBI Taxonomy" id="55181"/>
    <lineage>
        <taxon>Eukaryota</taxon>
        <taxon>Fungi</taxon>
        <taxon>Dikarya</taxon>
        <taxon>Ascomycota</taxon>
        <taxon>Pezizomycotina</taxon>
        <taxon>Dothideomycetes</taxon>
        <taxon>Dothideomycetes incertae sedis</taxon>
        <taxon>Botryosphaeriales</taxon>
        <taxon>Phyllostictaceae</taxon>
        <taxon>Phyllosticta</taxon>
    </lineage>
</organism>
<reference evidence="2 3" key="1">
    <citation type="submission" date="2024-04" db="EMBL/GenBank/DDBJ databases">
        <title>Phyllosticta paracitricarpa is synonymous to the EU quarantine fungus P. citricarpa based on phylogenomic analyses.</title>
        <authorList>
            <consortium name="Lawrence Berkeley National Laboratory"/>
            <person name="Van Ingen-Buijs V.A."/>
            <person name="Van Westerhoven A.C."/>
            <person name="Haridas S."/>
            <person name="Skiadas P."/>
            <person name="Martin F."/>
            <person name="Groenewald J.Z."/>
            <person name="Crous P.W."/>
            <person name="Seidl M.F."/>
        </authorList>
    </citation>
    <scope>NUCLEOTIDE SEQUENCE [LARGE SCALE GENOMIC DNA]</scope>
    <source>
        <strain evidence="2 3">CBS 122670</strain>
    </source>
</reference>
<feature type="region of interest" description="Disordered" evidence="1">
    <location>
        <begin position="24"/>
        <end position="65"/>
    </location>
</feature>